<evidence type="ECO:0000259" key="2">
    <source>
        <dbReference type="Pfam" id="PF01734"/>
    </source>
</evidence>
<comment type="caution">
    <text evidence="3">The sequence shown here is derived from an EMBL/GenBank/DDBJ whole genome shotgun (WGS) entry which is preliminary data.</text>
</comment>
<dbReference type="Pfam" id="PF01734">
    <property type="entry name" value="Patatin"/>
    <property type="match status" value="1"/>
</dbReference>
<dbReference type="RefSeq" id="WP_284207084.1">
    <property type="nucleotide sequence ID" value="NZ_BSSU01000005.1"/>
</dbReference>
<dbReference type="Proteomes" id="UP001157133">
    <property type="component" value="Unassembled WGS sequence"/>
</dbReference>
<dbReference type="SUPFAM" id="SSF52151">
    <property type="entry name" value="FabD/lysophospholipase-like"/>
    <property type="match status" value="1"/>
</dbReference>
<dbReference type="InterPro" id="IPR002641">
    <property type="entry name" value="PNPLA_dom"/>
</dbReference>
<sequence>MLDIYAGESARKTIEENGFNADLFTSFLGASGGPKWFTLFGLDKYCFGEFFKGRTAPLNIIGSSAGAFRSACFAQKDPVAATKRFAKHYSETTYTEKPDAAEITKSVIDILDDLFGETGTDEIIHNDVFKAHFLVAKCNGFAASEDKTKQFLGMSKSFINNALSRKRLASQYERYIFQQASSNLSLADEDGFATVRKSLTPENIRQALIASGAIPYVMKGIENIPGCETGMYRDGGIIDYHFDFNIQNPGLTLYPHFSSTLKAGWFDKSLSRKVRAKHYDRTVVICPSPKYVATLPYQKISDRSDFTEMETQQRLDYWQHILHASEYLAEDFDQFVQQPSISKIKPMQALLG</sequence>
<protein>
    <recommendedName>
        <fullName evidence="2">PNPLA domain-containing protein</fullName>
    </recommendedName>
</protein>
<proteinExistence type="predicted"/>
<organism evidence="3 4">
    <name type="scientific">Thalassotalea eurytherma</name>
    <dbReference type="NCBI Taxonomy" id="1144278"/>
    <lineage>
        <taxon>Bacteria</taxon>
        <taxon>Pseudomonadati</taxon>
        <taxon>Pseudomonadota</taxon>
        <taxon>Gammaproteobacteria</taxon>
        <taxon>Alteromonadales</taxon>
        <taxon>Colwelliaceae</taxon>
        <taxon>Thalassotalea</taxon>
    </lineage>
</organism>
<evidence type="ECO:0000256" key="1">
    <source>
        <dbReference type="ARBA" id="ARBA00023098"/>
    </source>
</evidence>
<dbReference type="EMBL" id="BSSU01000005">
    <property type="protein sequence ID" value="GLX81745.1"/>
    <property type="molecule type" value="Genomic_DNA"/>
</dbReference>
<keyword evidence="4" id="KW-1185">Reference proteome</keyword>
<accession>A0ABQ6H4S1</accession>
<evidence type="ECO:0000313" key="3">
    <source>
        <dbReference type="EMBL" id="GLX81745.1"/>
    </source>
</evidence>
<keyword evidence="1" id="KW-0443">Lipid metabolism</keyword>
<evidence type="ECO:0000313" key="4">
    <source>
        <dbReference type="Proteomes" id="UP001157133"/>
    </source>
</evidence>
<dbReference type="InterPro" id="IPR016035">
    <property type="entry name" value="Acyl_Trfase/lysoPLipase"/>
</dbReference>
<feature type="domain" description="PNPLA" evidence="2">
    <location>
        <begin position="57"/>
        <end position="239"/>
    </location>
</feature>
<gene>
    <name evidence="3" type="ORF">theurythT_11970</name>
</gene>
<reference evidence="3 4" key="1">
    <citation type="submission" date="2023-03" db="EMBL/GenBank/DDBJ databases">
        <title>Draft genome sequence of Thalassotalea eurytherma JCM 18482T.</title>
        <authorList>
            <person name="Sawabe T."/>
        </authorList>
    </citation>
    <scope>NUCLEOTIDE SEQUENCE [LARGE SCALE GENOMIC DNA]</scope>
    <source>
        <strain evidence="3 4">JCM 18482</strain>
    </source>
</reference>
<name>A0ABQ6H4S1_9GAMM</name>